<dbReference type="EMBL" id="PJNI01000007">
    <property type="protein sequence ID" value="PKR80934.1"/>
    <property type="molecule type" value="Genomic_DNA"/>
</dbReference>
<reference evidence="1 2" key="1">
    <citation type="submission" date="2017-12" db="EMBL/GenBank/DDBJ databases">
        <title>The draft genome sequence of Brumimicrobium saltpan LHR20.</title>
        <authorList>
            <person name="Do Z.-J."/>
            <person name="Luo H.-R."/>
        </authorList>
    </citation>
    <scope>NUCLEOTIDE SEQUENCE [LARGE SCALE GENOMIC DNA]</scope>
    <source>
        <strain evidence="1 2">LHR20</strain>
    </source>
</reference>
<evidence type="ECO:0000313" key="1">
    <source>
        <dbReference type="EMBL" id="PKR80934.1"/>
    </source>
</evidence>
<dbReference type="RefSeq" id="WP_101334316.1">
    <property type="nucleotide sequence ID" value="NZ_PJNI01000007.1"/>
</dbReference>
<protein>
    <submittedName>
        <fullName evidence="1">Uncharacterized protein</fullName>
    </submittedName>
</protein>
<organism evidence="1 2">
    <name type="scientific">Brumimicrobium salinarum</name>
    <dbReference type="NCBI Taxonomy" id="2058658"/>
    <lineage>
        <taxon>Bacteria</taxon>
        <taxon>Pseudomonadati</taxon>
        <taxon>Bacteroidota</taxon>
        <taxon>Flavobacteriia</taxon>
        <taxon>Flavobacteriales</taxon>
        <taxon>Crocinitomicaceae</taxon>
        <taxon>Brumimicrobium</taxon>
    </lineage>
</organism>
<proteinExistence type="predicted"/>
<name>A0A2I0R2Y2_9FLAO</name>
<comment type="caution">
    <text evidence="1">The sequence shown here is derived from an EMBL/GenBank/DDBJ whole genome shotgun (WGS) entry which is preliminary data.</text>
</comment>
<evidence type="ECO:0000313" key="2">
    <source>
        <dbReference type="Proteomes" id="UP000236654"/>
    </source>
</evidence>
<dbReference type="OrthoDB" id="1524706at2"/>
<dbReference type="AlphaFoldDB" id="A0A2I0R2Y2"/>
<accession>A0A2I0R2Y2</accession>
<keyword evidence="2" id="KW-1185">Reference proteome</keyword>
<dbReference type="Proteomes" id="UP000236654">
    <property type="component" value="Unassembled WGS sequence"/>
</dbReference>
<gene>
    <name evidence="1" type="ORF">CW751_07130</name>
</gene>
<sequence>MCKVNRQVREVVTHGKRDKVTHSLSLEFYPQHQQEEITRFSLYNEDNDEALGGEIQLANDWVGKFNL</sequence>